<dbReference type="InterPro" id="IPR008271">
    <property type="entry name" value="Ser/Thr_kinase_AS"/>
</dbReference>
<feature type="compositionally biased region" description="Basic and acidic residues" evidence="10">
    <location>
        <begin position="670"/>
        <end position="683"/>
    </location>
</feature>
<feature type="region of interest" description="Disordered" evidence="10">
    <location>
        <begin position="25"/>
        <end position="156"/>
    </location>
</feature>
<dbReference type="SUPFAM" id="SSF56112">
    <property type="entry name" value="Protein kinase-like (PK-like)"/>
    <property type="match status" value="1"/>
</dbReference>
<evidence type="ECO:0000256" key="8">
    <source>
        <dbReference type="ARBA" id="ARBA00048679"/>
    </source>
</evidence>
<dbReference type="PROSITE" id="PS00107">
    <property type="entry name" value="PROTEIN_KINASE_ATP"/>
    <property type="match status" value="1"/>
</dbReference>
<dbReference type="EMBL" id="DS480420">
    <property type="protein sequence ID" value="EDO16638.1"/>
    <property type="molecule type" value="Genomic_DNA"/>
</dbReference>
<dbReference type="Proteomes" id="UP000000267">
    <property type="component" value="Unassembled WGS sequence"/>
</dbReference>
<dbReference type="HOGENOM" id="CLU_009275_1_1_1"/>
<dbReference type="GO" id="GO:0005524">
    <property type="term" value="F:ATP binding"/>
    <property type="evidence" value="ECO:0007669"/>
    <property type="project" value="UniProtKB-UniRule"/>
</dbReference>
<feature type="region of interest" description="Disordered" evidence="10">
    <location>
        <begin position="734"/>
        <end position="778"/>
    </location>
</feature>
<protein>
    <recommendedName>
        <fullName evidence="1">non-specific serine/threonine protein kinase</fullName>
        <ecNumber evidence="1">2.7.11.1</ecNumber>
    </recommendedName>
</protein>
<dbReference type="Gene3D" id="1.10.510.10">
    <property type="entry name" value="Transferase(Phosphotransferase) domain 1"/>
    <property type="match status" value="1"/>
</dbReference>
<evidence type="ECO:0000313" key="13">
    <source>
        <dbReference type="Proteomes" id="UP000000267"/>
    </source>
</evidence>
<dbReference type="InterPro" id="IPR000719">
    <property type="entry name" value="Prot_kinase_dom"/>
</dbReference>
<feature type="compositionally biased region" description="Low complexity" evidence="10">
    <location>
        <begin position="760"/>
        <end position="778"/>
    </location>
</feature>
<dbReference type="PANTHER" id="PTHR44167">
    <property type="entry name" value="OVARIAN-SPECIFIC SERINE/THREONINE-PROTEIN KINASE LOK-RELATED"/>
    <property type="match status" value="1"/>
</dbReference>
<keyword evidence="5" id="KW-0418">Kinase</keyword>
<evidence type="ECO:0000256" key="9">
    <source>
        <dbReference type="PROSITE-ProRule" id="PRU10141"/>
    </source>
</evidence>
<comment type="catalytic activity">
    <reaction evidence="8">
        <text>L-seryl-[protein] + ATP = O-phospho-L-seryl-[protein] + ADP + H(+)</text>
        <dbReference type="Rhea" id="RHEA:17989"/>
        <dbReference type="Rhea" id="RHEA-COMP:9863"/>
        <dbReference type="Rhea" id="RHEA-COMP:11604"/>
        <dbReference type="ChEBI" id="CHEBI:15378"/>
        <dbReference type="ChEBI" id="CHEBI:29999"/>
        <dbReference type="ChEBI" id="CHEBI:30616"/>
        <dbReference type="ChEBI" id="CHEBI:83421"/>
        <dbReference type="ChEBI" id="CHEBI:456216"/>
        <dbReference type="EC" id="2.7.11.1"/>
    </reaction>
</comment>
<keyword evidence="3" id="KW-0808">Transferase</keyword>
<reference evidence="12 13" key="1">
    <citation type="journal article" date="2007" name="Proc. Natl. Acad. Sci. U.S.A.">
        <title>Independent sorting-out of thousands of duplicated gene pairs in two yeast species descended from a whole-genome duplication.</title>
        <authorList>
            <person name="Scannell D.R."/>
            <person name="Frank A.C."/>
            <person name="Conant G.C."/>
            <person name="Byrne K.P."/>
            <person name="Woolfit M."/>
            <person name="Wolfe K.H."/>
        </authorList>
    </citation>
    <scope>NUCLEOTIDE SEQUENCE [LARGE SCALE GENOMIC DNA]</scope>
    <source>
        <strain evidence="13">ATCC 22028 / DSM 70294 / BCRC 21397 / CBS 2163 / NBRC 10782 / NRRL Y-8283 / UCD 57-17</strain>
    </source>
</reference>
<feature type="compositionally biased region" description="Low complexity" evidence="10">
    <location>
        <begin position="69"/>
        <end position="86"/>
    </location>
</feature>
<evidence type="ECO:0000256" key="5">
    <source>
        <dbReference type="ARBA" id="ARBA00022777"/>
    </source>
</evidence>
<dbReference type="PhylomeDB" id="A7TM71"/>
<evidence type="ECO:0000256" key="10">
    <source>
        <dbReference type="SAM" id="MobiDB-lite"/>
    </source>
</evidence>
<dbReference type="InParanoid" id="A7TM71"/>
<dbReference type="STRING" id="436907.A7TM71"/>
<dbReference type="InterPro" id="IPR011009">
    <property type="entry name" value="Kinase-like_dom_sf"/>
</dbReference>
<gene>
    <name evidence="12" type="ORF">Kpol_529p18</name>
</gene>
<feature type="compositionally biased region" description="Polar residues" evidence="10">
    <location>
        <begin position="49"/>
        <end position="68"/>
    </location>
</feature>
<accession>A7TM71</accession>
<feature type="compositionally biased region" description="Polar residues" evidence="10">
    <location>
        <begin position="109"/>
        <end position="119"/>
    </location>
</feature>
<evidence type="ECO:0000256" key="6">
    <source>
        <dbReference type="ARBA" id="ARBA00022840"/>
    </source>
</evidence>
<dbReference type="GO" id="GO:0044773">
    <property type="term" value="P:mitotic DNA damage checkpoint signaling"/>
    <property type="evidence" value="ECO:0007669"/>
    <property type="project" value="TreeGrafter"/>
</dbReference>
<feature type="compositionally biased region" description="Low complexity" evidence="10">
    <location>
        <begin position="599"/>
        <end position="618"/>
    </location>
</feature>
<feature type="compositionally biased region" description="Polar residues" evidence="10">
    <location>
        <begin position="127"/>
        <end position="150"/>
    </location>
</feature>
<dbReference type="eggNOG" id="KOG0583">
    <property type="taxonomic scope" value="Eukaryota"/>
</dbReference>
<sequence length="778" mass="86753">MVSRDLGVESHSNSRFSLKKIFSGNDQSSVSLSQSQTQKTLTKTTTSSFLETNRTTKKLISQSSNPFCSTPSSHPTSNSSSNTLHLAPSNGLTSSRSSSLRSPHKSGASEHTNSLSRSSSTKHRPASRNTNQRQQNSIHANSSTTNTLLRNSPGLPSASLTNEHIVYNPYGLNPNLSRPGTTTVSASSSFNKDISFYMHDGDAKIRLLPLPISDPNEYIPSEMKQYSVHLTDNFVFDTDNKTIGSGGSSEVRKVKSAYKQKQIYALKKLNMIYNETPEKFYKRCSKEFIIAKSLSNDIHIANTYYLVKVPTSSYTTRGWGFIMELCTGDLFQLIERTGWKNVPLPEKFCIFKQIVEGIKFCHDNGIAHRDLKPENVLISKDGIFKLTDFGISDWYHEDPHDFSSPVKRCEGMIGSPPYAPPEVMYFDAKKHYPEHLQLPYNPLGLDCYALGILLFTLVNNTIPFFESCNTDTRFRSYETSYNNFISYQNKFFRSKGSYKPGPGAEYSLGRNFRNVDASRVAWRLADPQYETRYTLDDLLEDPWFKSIETCVHSDDEYVHTPPQIQKTSLEHTGGFYLGEVDSSKEDFTSDSHPGTNPMSSALSTSSAGSSAAGTGATSNPFLTTKKSRSMVEIANSPQSKAVTKTESRSSHEDKEQGLFTLDENEEGKENEENKENEETKEKEEEVELGNLINDKSETPIPIVPSVTNRNSELSLQLSPSNGQTHYVVSNQLPRTISSSSSIRSSGSKNKKKRVIHNHLSIPNSVSSIPSSARSFSDR</sequence>
<evidence type="ECO:0000259" key="11">
    <source>
        <dbReference type="PROSITE" id="PS50011"/>
    </source>
</evidence>
<dbReference type="PROSITE" id="PS50011">
    <property type="entry name" value="PROTEIN_KINASE_DOM"/>
    <property type="match status" value="1"/>
</dbReference>
<dbReference type="FunCoup" id="A7TM71">
    <property type="interactions" value="226"/>
</dbReference>
<dbReference type="OMA" id="FFESCNT"/>
<keyword evidence="6 9" id="KW-0067">ATP-binding</keyword>
<dbReference type="GeneID" id="5544797"/>
<feature type="compositionally biased region" description="Low complexity" evidence="10">
    <location>
        <begin position="737"/>
        <end position="747"/>
    </location>
</feature>
<dbReference type="AlphaFoldDB" id="A7TM71"/>
<dbReference type="KEGG" id="vpo:Kpol_529p18"/>
<evidence type="ECO:0000256" key="3">
    <source>
        <dbReference type="ARBA" id="ARBA00022679"/>
    </source>
</evidence>
<dbReference type="PROSITE" id="PS00108">
    <property type="entry name" value="PROTEIN_KINASE_ST"/>
    <property type="match status" value="1"/>
</dbReference>
<feature type="compositionally biased region" description="Low complexity" evidence="10">
    <location>
        <begin position="27"/>
        <end position="48"/>
    </location>
</feature>
<dbReference type="EC" id="2.7.11.1" evidence="1"/>
<dbReference type="Pfam" id="PF00069">
    <property type="entry name" value="Pkinase"/>
    <property type="match status" value="1"/>
</dbReference>
<dbReference type="GO" id="GO:0005634">
    <property type="term" value="C:nucleus"/>
    <property type="evidence" value="ECO:0007669"/>
    <property type="project" value="TreeGrafter"/>
</dbReference>
<dbReference type="FunFam" id="1.10.510.10:FF:000949">
    <property type="entry name" value="Serine/threonine-protein kinase PTK1/STK1"/>
    <property type="match status" value="1"/>
</dbReference>
<evidence type="ECO:0000256" key="4">
    <source>
        <dbReference type="ARBA" id="ARBA00022741"/>
    </source>
</evidence>
<organism evidence="13">
    <name type="scientific">Vanderwaltozyma polyspora (strain ATCC 22028 / DSM 70294 / BCRC 21397 / CBS 2163 / NBRC 10782 / NRRL Y-8283 / UCD 57-17)</name>
    <name type="common">Kluyveromyces polysporus</name>
    <dbReference type="NCBI Taxonomy" id="436907"/>
    <lineage>
        <taxon>Eukaryota</taxon>
        <taxon>Fungi</taxon>
        <taxon>Dikarya</taxon>
        <taxon>Ascomycota</taxon>
        <taxon>Saccharomycotina</taxon>
        <taxon>Saccharomycetes</taxon>
        <taxon>Saccharomycetales</taxon>
        <taxon>Saccharomycetaceae</taxon>
        <taxon>Vanderwaltozyma</taxon>
    </lineage>
</organism>
<evidence type="ECO:0000256" key="7">
    <source>
        <dbReference type="ARBA" id="ARBA00047899"/>
    </source>
</evidence>
<keyword evidence="4 9" id="KW-0547">Nucleotide-binding</keyword>
<dbReference type="InterPro" id="IPR017441">
    <property type="entry name" value="Protein_kinase_ATP_BS"/>
</dbReference>
<name>A7TM71_VANPO</name>
<dbReference type="GO" id="GO:0004674">
    <property type="term" value="F:protein serine/threonine kinase activity"/>
    <property type="evidence" value="ECO:0007669"/>
    <property type="project" value="UniProtKB-KW"/>
</dbReference>
<evidence type="ECO:0000256" key="1">
    <source>
        <dbReference type="ARBA" id="ARBA00012513"/>
    </source>
</evidence>
<proteinExistence type="predicted"/>
<dbReference type="OrthoDB" id="4062651at2759"/>
<feature type="region of interest" description="Disordered" evidence="10">
    <location>
        <begin position="580"/>
        <end position="684"/>
    </location>
</feature>
<comment type="catalytic activity">
    <reaction evidence="7">
        <text>L-threonyl-[protein] + ATP = O-phospho-L-threonyl-[protein] + ADP + H(+)</text>
        <dbReference type="Rhea" id="RHEA:46608"/>
        <dbReference type="Rhea" id="RHEA-COMP:11060"/>
        <dbReference type="Rhea" id="RHEA-COMP:11605"/>
        <dbReference type="ChEBI" id="CHEBI:15378"/>
        <dbReference type="ChEBI" id="CHEBI:30013"/>
        <dbReference type="ChEBI" id="CHEBI:30616"/>
        <dbReference type="ChEBI" id="CHEBI:61977"/>
        <dbReference type="ChEBI" id="CHEBI:456216"/>
        <dbReference type="EC" id="2.7.11.1"/>
    </reaction>
</comment>
<feature type="binding site" evidence="9">
    <location>
        <position position="267"/>
    </location>
    <ligand>
        <name>ATP</name>
        <dbReference type="ChEBI" id="CHEBI:30616"/>
    </ligand>
</feature>
<dbReference type="PANTHER" id="PTHR44167:SF24">
    <property type="entry name" value="SERINE_THREONINE-PROTEIN KINASE CHK2"/>
    <property type="match status" value="1"/>
</dbReference>
<evidence type="ECO:0000256" key="2">
    <source>
        <dbReference type="ARBA" id="ARBA00022527"/>
    </source>
</evidence>
<dbReference type="RefSeq" id="XP_001644496.1">
    <property type="nucleotide sequence ID" value="XM_001644446.1"/>
</dbReference>
<evidence type="ECO:0000313" key="12">
    <source>
        <dbReference type="EMBL" id="EDO16638.1"/>
    </source>
</evidence>
<feature type="compositionally biased region" description="Basic and acidic residues" evidence="10">
    <location>
        <begin position="643"/>
        <end position="656"/>
    </location>
</feature>
<keyword evidence="2" id="KW-0723">Serine/threonine-protein kinase</keyword>
<dbReference type="SMART" id="SM00220">
    <property type="entry name" value="S_TKc"/>
    <property type="match status" value="1"/>
</dbReference>
<feature type="domain" description="Protein kinase" evidence="11">
    <location>
        <begin position="237"/>
        <end position="544"/>
    </location>
</feature>
<keyword evidence="13" id="KW-1185">Reference proteome</keyword>